<dbReference type="Gene3D" id="3.40.50.720">
    <property type="entry name" value="NAD(P)-binding Rossmann-like Domain"/>
    <property type="match status" value="1"/>
</dbReference>
<dbReference type="InterPro" id="IPR000683">
    <property type="entry name" value="Gfo/Idh/MocA-like_OxRdtase_N"/>
</dbReference>
<gene>
    <name evidence="6" type="ORF">CHCC16736_0991</name>
    <name evidence="5" type="ORF">I6G80_07340</name>
</gene>
<keyword evidence="2" id="KW-0560">Oxidoreductase</keyword>
<dbReference type="PANTHER" id="PTHR43708">
    <property type="entry name" value="CONSERVED EXPRESSED OXIDOREDUCTASE (EUROFUNG)"/>
    <property type="match status" value="1"/>
</dbReference>
<dbReference type="EMBL" id="CP065647">
    <property type="protein sequence ID" value="QPR74070.1"/>
    <property type="molecule type" value="Genomic_DNA"/>
</dbReference>
<name>A0A415J7Y7_BACLI</name>
<dbReference type="Gene3D" id="3.30.360.10">
    <property type="entry name" value="Dihydrodipicolinate Reductase, domain 2"/>
    <property type="match status" value="1"/>
</dbReference>
<dbReference type="InterPro" id="IPR036291">
    <property type="entry name" value="NAD(P)-bd_dom_sf"/>
</dbReference>
<dbReference type="Pfam" id="PF01408">
    <property type="entry name" value="GFO_IDH_MocA"/>
    <property type="match status" value="1"/>
</dbReference>
<dbReference type="EMBL" id="NILC01000010">
    <property type="protein sequence ID" value="TWL31823.1"/>
    <property type="molecule type" value="Genomic_DNA"/>
</dbReference>
<evidence type="ECO:0000256" key="1">
    <source>
        <dbReference type="ARBA" id="ARBA00010928"/>
    </source>
</evidence>
<evidence type="ECO:0000259" key="3">
    <source>
        <dbReference type="Pfam" id="PF01408"/>
    </source>
</evidence>
<dbReference type="GO" id="GO:0000166">
    <property type="term" value="F:nucleotide binding"/>
    <property type="evidence" value="ECO:0007669"/>
    <property type="project" value="InterPro"/>
</dbReference>
<evidence type="ECO:0000313" key="6">
    <source>
        <dbReference type="EMBL" id="TWL31823.1"/>
    </source>
</evidence>
<evidence type="ECO:0000313" key="7">
    <source>
        <dbReference type="Proteomes" id="UP000435910"/>
    </source>
</evidence>
<accession>A0A415J7Y7</accession>
<dbReference type="Proteomes" id="UP000595038">
    <property type="component" value="Chromosome"/>
</dbReference>
<dbReference type="AlphaFoldDB" id="A0A415J7Y7"/>
<evidence type="ECO:0000313" key="8">
    <source>
        <dbReference type="Proteomes" id="UP000595038"/>
    </source>
</evidence>
<dbReference type="InterPro" id="IPR004104">
    <property type="entry name" value="Gfo/Idh/MocA-like_OxRdtase_C"/>
</dbReference>
<dbReference type="GO" id="GO:0016491">
    <property type="term" value="F:oxidoreductase activity"/>
    <property type="evidence" value="ECO:0007669"/>
    <property type="project" value="UniProtKB-KW"/>
</dbReference>
<dbReference type="SUPFAM" id="SSF51735">
    <property type="entry name" value="NAD(P)-binding Rossmann-fold domains"/>
    <property type="match status" value="1"/>
</dbReference>
<reference evidence="6 7" key="1">
    <citation type="submission" date="2019-06" db="EMBL/GenBank/DDBJ databases">
        <title>Genome sequence analysis of &gt;100 Bacillus licheniformis strains suggests intrinsic resistance to this species.</title>
        <authorList>
            <person name="Wels M."/>
            <person name="Siezen R.J."/>
            <person name="Johansen E."/>
            <person name="Stuer-Lauridsen B."/>
            <person name="Bjerre K."/>
            <person name="Nielsen B.K.K."/>
        </authorList>
    </citation>
    <scope>NUCLEOTIDE SEQUENCE [LARGE SCALE GENOMIC DNA]</scope>
    <source>
        <strain evidence="6 7">BAC-16736</strain>
    </source>
</reference>
<dbReference type="Pfam" id="PF02894">
    <property type="entry name" value="GFO_IDH_MocA_C"/>
    <property type="match status" value="1"/>
</dbReference>
<evidence type="ECO:0000256" key="2">
    <source>
        <dbReference type="ARBA" id="ARBA00023002"/>
    </source>
</evidence>
<dbReference type="Proteomes" id="UP000435910">
    <property type="component" value="Unassembled WGS sequence"/>
</dbReference>
<reference evidence="5 8" key="2">
    <citation type="submission" date="2020-12" db="EMBL/GenBank/DDBJ databases">
        <title>FDA dAtabase for Regulatory Grade micrObial Sequences (FDA-ARGOS): Supporting development and validation of Infectious Disease Dx tests.</title>
        <authorList>
            <person name="Nelson B."/>
            <person name="Plummer A."/>
            <person name="Tallon L."/>
            <person name="Sadzewicz L."/>
            <person name="Zhao X."/>
            <person name="Boylan J."/>
            <person name="Ott S."/>
            <person name="Bowen H."/>
            <person name="Vavikolanu K."/>
            <person name="Mehta A."/>
            <person name="Aluvathingal J."/>
            <person name="Nadendla S."/>
            <person name="Myers T."/>
            <person name="Yan Y."/>
            <person name="Sichtig H."/>
        </authorList>
    </citation>
    <scope>NUCLEOTIDE SEQUENCE [LARGE SCALE GENOMIC DNA]</scope>
    <source>
        <strain evidence="5 8">FDAARGOS_923</strain>
    </source>
</reference>
<dbReference type="InterPro" id="IPR051317">
    <property type="entry name" value="Gfo/Idh/MocA_oxidoreduct"/>
</dbReference>
<sequence>MVDKVRTGILGYGLSGSVFHAPLLSALEDYEIRKVMTSRKEQVKQDLPEAEAVSTIEDITKDPDIDLVIVTTPSGLHYEMAKECIRAGKHVVLEKPMTATAEEAEELINAAKEKGVLLSVYHNRRWDNDFLTIKQLIKEGRLGEVNTFHASYDRFRPNVRQRWREQKGPGSGALYDLGSHLIDQALHLFGMPNGVTAQVTAQRANAETDDYFHVILHYDQRQVILHSGSIVPANGPRYQIHGSKGSFIKYGIDGQEDALRAGHKPAGDEWGADQPEYYGELATVEGDEIRKETVETLPGSYLTYYKQLASSILEGGSLPVTAEEGRDVIRIIEAAQKSSETNQTVFLNK</sequence>
<feature type="domain" description="Gfo/Idh/MocA-like oxidoreductase N-terminal" evidence="3">
    <location>
        <begin position="6"/>
        <end position="122"/>
    </location>
</feature>
<organism evidence="6 7">
    <name type="scientific">Bacillus licheniformis</name>
    <dbReference type="NCBI Taxonomy" id="1402"/>
    <lineage>
        <taxon>Bacteria</taxon>
        <taxon>Bacillati</taxon>
        <taxon>Bacillota</taxon>
        <taxon>Bacilli</taxon>
        <taxon>Bacillales</taxon>
        <taxon>Bacillaceae</taxon>
        <taxon>Bacillus</taxon>
    </lineage>
</organism>
<comment type="similarity">
    <text evidence="1">Belongs to the Gfo/Idh/MocA family.</text>
</comment>
<dbReference type="NCBIfam" id="NF008607">
    <property type="entry name" value="PRK11579.1"/>
    <property type="match status" value="1"/>
</dbReference>
<dbReference type="RefSeq" id="WP_017474573.1">
    <property type="nucleotide sequence ID" value="NZ_CAMFKN010000001.1"/>
</dbReference>
<evidence type="ECO:0000313" key="5">
    <source>
        <dbReference type="EMBL" id="QPR74070.1"/>
    </source>
</evidence>
<evidence type="ECO:0000259" key="4">
    <source>
        <dbReference type="Pfam" id="PF02894"/>
    </source>
</evidence>
<protein>
    <submittedName>
        <fullName evidence="5">Oxidoreductase</fullName>
    </submittedName>
    <submittedName>
        <fullName evidence="6">Scyllo-inositol 2-dehydrogenase (NADP(+))</fullName>
    </submittedName>
</protein>
<dbReference type="PANTHER" id="PTHR43708:SF5">
    <property type="entry name" value="CONSERVED EXPRESSED OXIDOREDUCTASE (EUROFUNG)-RELATED"/>
    <property type="match status" value="1"/>
</dbReference>
<proteinExistence type="inferred from homology"/>
<feature type="domain" description="Gfo/Idh/MocA-like oxidoreductase C-terminal" evidence="4">
    <location>
        <begin position="134"/>
        <end position="345"/>
    </location>
</feature>